<name>A0A6P2CLP3_9LACO</name>
<evidence type="ECO:0000256" key="1">
    <source>
        <dbReference type="SAM" id="MobiDB-lite"/>
    </source>
</evidence>
<dbReference type="OrthoDB" id="2143916at2"/>
<feature type="transmembrane region" description="Helical" evidence="2">
    <location>
        <begin position="90"/>
        <end position="118"/>
    </location>
</feature>
<feature type="region of interest" description="Disordered" evidence="1">
    <location>
        <begin position="208"/>
        <end position="229"/>
    </location>
</feature>
<organism evidence="3 4">
    <name type="scientific">Leuconostoc litchii</name>
    <dbReference type="NCBI Taxonomy" id="1981069"/>
    <lineage>
        <taxon>Bacteria</taxon>
        <taxon>Bacillati</taxon>
        <taxon>Bacillota</taxon>
        <taxon>Bacilli</taxon>
        <taxon>Lactobacillales</taxon>
        <taxon>Lactobacillaceae</taxon>
        <taxon>Leuconostoc</taxon>
    </lineage>
</organism>
<sequence length="367" mass="41697">MRYWREAFDFHSGAYRLDYWWVSAINTLILASILFVSIVCLNSWTLASKLTKTFSLLVAIPNLSLFVRRLRDTGFPPQTVMFVLLSPTLLGVSVGLIAMFHLIVLLPVAPLIYIGWIIFLLSRRSAYWTPSLNKMQKLYFVAGFFIILSVSSCFYAITMKHTAQTTQNYIGQLLHERHTSNQKNAKLSEYDITKNKSSYSSSDIATASAENKPESIPEKDVANVSDDSSTTAYRGLSENTLGDSDFGYFKVRGVWKQDTTSLQWWQSQQNVMISTSTVGQGWGVDFPSFNFKKIEGQSHFSLNQLGNIQVTRIDGSYRDVASDNMKSMAYLEWHMPDGHIRLMYLISPSRALLNLIIKTFSETFQII</sequence>
<dbReference type="RefSeq" id="WP_148604242.1">
    <property type="nucleotide sequence ID" value="NZ_BSUV01000001.1"/>
</dbReference>
<reference evidence="3 4" key="1">
    <citation type="submission" date="2019-01" db="EMBL/GenBank/DDBJ databases">
        <title>Leuconostoc litchii sp. nov., a novel lactic acid bacterium isolated from lychee.</title>
        <authorList>
            <person name="Wang L.-T."/>
        </authorList>
    </citation>
    <scope>NUCLEOTIDE SEQUENCE [LARGE SCALE GENOMIC DNA]</scope>
    <source>
        <strain evidence="3 4">MB7</strain>
    </source>
</reference>
<keyword evidence="2" id="KW-1133">Transmembrane helix</keyword>
<dbReference type="Pfam" id="PF05656">
    <property type="entry name" value="DUF805"/>
    <property type="match status" value="1"/>
</dbReference>
<evidence type="ECO:0000256" key="2">
    <source>
        <dbReference type="SAM" id="Phobius"/>
    </source>
</evidence>
<dbReference type="EMBL" id="SDGY01000001">
    <property type="protein sequence ID" value="TYC46910.1"/>
    <property type="molecule type" value="Genomic_DNA"/>
</dbReference>
<gene>
    <name evidence="3" type="ORF">ESZ47_01845</name>
</gene>
<proteinExistence type="predicted"/>
<evidence type="ECO:0000313" key="4">
    <source>
        <dbReference type="Proteomes" id="UP000442244"/>
    </source>
</evidence>
<feature type="transmembrane region" description="Helical" evidence="2">
    <location>
        <begin position="138"/>
        <end position="157"/>
    </location>
</feature>
<accession>A0A6P2CLP3</accession>
<feature type="compositionally biased region" description="Basic and acidic residues" evidence="1">
    <location>
        <begin position="211"/>
        <end position="221"/>
    </location>
</feature>
<dbReference type="AlphaFoldDB" id="A0A6P2CLP3"/>
<keyword evidence="4" id="KW-1185">Reference proteome</keyword>
<dbReference type="InterPro" id="IPR008523">
    <property type="entry name" value="DUF805"/>
</dbReference>
<comment type="caution">
    <text evidence="3">The sequence shown here is derived from an EMBL/GenBank/DDBJ whole genome shotgun (WGS) entry which is preliminary data.</text>
</comment>
<dbReference type="GO" id="GO:0016020">
    <property type="term" value="C:membrane"/>
    <property type="evidence" value="ECO:0007669"/>
    <property type="project" value="InterPro"/>
</dbReference>
<keyword evidence="2" id="KW-0812">Transmembrane</keyword>
<evidence type="ECO:0000313" key="3">
    <source>
        <dbReference type="EMBL" id="TYC46910.1"/>
    </source>
</evidence>
<keyword evidence="2" id="KW-0472">Membrane</keyword>
<protein>
    <submittedName>
        <fullName evidence="3">DUF805 domain-containing protein</fullName>
    </submittedName>
</protein>
<feature type="transmembrane region" description="Helical" evidence="2">
    <location>
        <begin position="20"/>
        <end position="41"/>
    </location>
</feature>
<dbReference type="Proteomes" id="UP000442244">
    <property type="component" value="Unassembled WGS sequence"/>
</dbReference>